<keyword evidence="1" id="KW-0175">Coiled coil</keyword>
<accession>A0A3B0RTL2</accession>
<keyword evidence="2" id="KW-1133">Transmembrane helix</keyword>
<reference evidence="3" key="1">
    <citation type="submission" date="2018-06" db="EMBL/GenBank/DDBJ databases">
        <authorList>
            <person name="Zhirakovskaya E."/>
        </authorList>
    </citation>
    <scope>NUCLEOTIDE SEQUENCE</scope>
</reference>
<organism evidence="3">
    <name type="scientific">hydrothermal vent metagenome</name>
    <dbReference type="NCBI Taxonomy" id="652676"/>
    <lineage>
        <taxon>unclassified sequences</taxon>
        <taxon>metagenomes</taxon>
        <taxon>ecological metagenomes</taxon>
    </lineage>
</organism>
<feature type="transmembrane region" description="Helical" evidence="2">
    <location>
        <begin position="340"/>
        <end position="359"/>
    </location>
</feature>
<dbReference type="InterPro" id="IPR022134">
    <property type="entry name" value="DUF3667"/>
</dbReference>
<gene>
    <name evidence="3" type="ORF">MNBD_ALPHA06-69</name>
</gene>
<evidence type="ECO:0008006" key="4">
    <source>
        <dbReference type="Google" id="ProtNLM"/>
    </source>
</evidence>
<keyword evidence="2" id="KW-0812">Transmembrane</keyword>
<evidence type="ECO:0000256" key="2">
    <source>
        <dbReference type="SAM" id="Phobius"/>
    </source>
</evidence>
<protein>
    <recommendedName>
        <fullName evidence="4">DUF3667 domain-containing protein</fullName>
    </recommendedName>
</protein>
<dbReference type="AlphaFoldDB" id="A0A3B0RTL2"/>
<feature type="transmembrane region" description="Helical" evidence="2">
    <location>
        <begin position="404"/>
        <end position="423"/>
    </location>
</feature>
<feature type="transmembrane region" description="Helical" evidence="2">
    <location>
        <begin position="120"/>
        <end position="139"/>
    </location>
</feature>
<feature type="transmembrane region" description="Helical" evidence="2">
    <location>
        <begin position="306"/>
        <end position="328"/>
    </location>
</feature>
<dbReference type="EMBL" id="UOEE01000050">
    <property type="protein sequence ID" value="VAV87873.1"/>
    <property type="molecule type" value="Genomic_DNA"/>
</dbReference>
<proteinExistence type="predicted"/>
<feature type="transmembrane region" description="Helical" evidence="2">
    <location>
        <begin position="365"/>
        <end position="383"/>
    </location>
</feature>
<evidence type="ECO:0000313" key="3">
    <source>
        <dbReference type="EMBL" id="VAV87873.1"/>
    </source>
</evidence>
<keyword evidence="2" id="KW-0472">Membrane</keyword>
<dbReference type="Pfam" id="PF12412">
    <property type="entry name" value="DUF3667"/>
    <property type="match status" value="1"/>
</dbReference>
<sequence length="424" mass="47535">MEEEIIANVVTDATIAAGLMPDADKQRANDHGSEFRSPTALSECSNCHTLLEGRYCHVCGQVADSFHRPFWSLFADLFDGLFGFDGRIWRTIPALMLRPGYVTHRYLSGVRKPYLQPIKLFIAASVVFFLVFALVGLNVPSPIQFEDKAAQLQMSPDEKAETLKALEQVKQQLSDEVPEGAARNVAQLLLEQAEQQVEQQSETAPAQNDLPVKSDVPDNDILDINLGDGAPSVKGDKSAFICGMRKALVPEDLGEQCKQTLAAKGETNISNNSKITFDLETRRFLAANLETIILDPSRYGDTVMRWAPRLAFFLAPVFGLLLAISFFWRRKLYLYDHMIVALHFHSFLFLFLAAMIPLGVWMGPIIPLVIFVLWSNIYLYRLHRRIYGCGRITAVLRTFILDQVYLVILSLVLSVLMVLGVLLV</sequence>
<feature type="coiled-coil region" evidence="1">
    <location>
        <begin position="183"/>
        <end position="210"/>
    </location>
</feature>
<evidence type="ECO:0000256" key="1">
    <source>
        <dbReference type="SAM" id="Coils"/>
    </source>
</evidence>
<name>A0A3B0RTL2_9ZZZZ</name>